<dbReference type="EC" id="2.1.1.-" evidence="1"/>
<evidence type="ECO:0000313" key="2">
    <source>
        <dbReference type="Proteomes" id="UP001168528"/>
    </source>
</evidence>
<organism evidence="1 2">
    <name type="scientific">Rhodocytophaga aerolata</name>
    <dbReference type="NCBI Taxonomy" id="455078"/>
    <lineage>
        <taxon>Bacteria</taxon>
        <taxon>Pseudomonadati</taxon>
        <taxon>Bacteroidota</taxon>
        <taxon>Cytophagia</taxon>
        <taxon>Cytophagales</taxon>
        <taxon>Rhodocytophagaceae</taxon>
        <taxon>Rhodocytophaga</taxon>
    </lineage>
</organism>
<dbReference type="EMBL" id="JAUKPO010000003">
    <property type="protein sequence ID" value="MDO1446247.1"/>
    <property type="molecule type" value="Genomic_DNA"/>
</dbReference>
<dbReference type="Proteomes" id="UP001168528">
    <property type="component" value="Unassembled WGS sequence"/>
</dbReference>
<name>A0ABT8R662_9BACT</name>
<dbReference type="Pfam" id="PF13489">
    <property type="entry name" value="Methyltransf_23"/>
    <property type="match status" value="1"/>
</dbReference>
<comment type="caution">
    <text evidence="1">The sequence shown here is derived from an EMBL/GenBank/DDBJ whole genome shotgun (WGS) entry which is preliminary data.</text>
</comment>
<accession>A0ABT8R662</accession>
<gene>
    <name evidence="1" type="ORF">Q0590_08290</name>
</gene>
<reference evidence="1" key="1">
    <citation type="submission" date="2023-07" db="EMBL/GenBank/DDBJ databases">
        <title>The genome sequence of Rhodocytophaga aerolata KACC 12507.</title>
        <authorList>
            <person name="Zhang X."/>
        </authorList>
    </citation>
    <scope>NUCLEOTIDE SEQUENCE</scope>
    <source>
        <strain evidence="1">KACC 12507</strain>
    </source>
</reference>
<protein>
    <submittedName>
        <fullName evidence="1">Class I SAM-dependent methyltransferase</fullName>
        <ecNumber evidence="1">2.1.1.-</ecNumber>
    </submittedName>
</protein>
<keyword evidence="2" id="KW-1185">Reference proteome</keyword>
<evidence type="ECO:0000313" key="1">
    <source>
        <dbReference type="EMBL" id="MDO1446247.1"/>
    </source>
</evidence>
<dbReference type="Gene3D" id="3.40.50.150">
    <property type="entry name" value="Vaccinia Virus protein VP39"/>
    <property type="match status" value="1"/>
</dbReference>
<sequence length="294" mass="33938">MTLEKVEACPVCGYRISKPYLICKDHSVSGEEFTLVQCASCNFVYTNPRPNEKQIGKYYQSANYISHTDTNKGIINKVYHLVRKKTVADKVKLVNRLHEKGKLLDIGCGTGVFLEHCQKQGWQTKGIEPDEGARTIAYNRLNVPIEKDFLTSFPNEKFDIITLWHVLEHIHELNKTVEKIVSMMTTDAKVVIAVPNIGSYDAQLYKNYWAAYDIPKHLYHFTKKTLESLMSNYGVRLVEIIPMKFDAYYISLLSTKNKYKQINFLEAITEGYKSNKWAEQNDNNYSSLTYIFSK</sequence>
<proteinExistence type="predicted"/>
<dbReference type="InterPro" id="IPR029063">
    <property type="entry name" value="SAM-dependent_MTases_sf"/>
</dbReference>
<dbReference type="GO" id="GO:0032259">
    <property type="term" value="P:methylation"/>
    <property type="evidence" value="ECO:0007669"/>
    <property type="project" value="UniProtKB-KW"/>
</dbReference>
<keyword evidence="1" id="KW-0808">Transferase</keyword>
<dbReference type="RefSeq" id="WP_378410431.1">
    <property type="nucleotide sequence ID" value="NZ_JBHSMY010000003.1"/>
</dbReference>
<dbReference type="CDD" id="cd02440">
    <property type="entry name" value="AdoMet_MTases"/>
    <property type="match status" value="1"/>
</dbReference>
<dbReference type="PANTHER" id="PTHR43861:SF6">
    <property type="entry name" value="METHYLTRANSFERASE TYPE 11"/>
    <property type="match status" value="1"/>
</dbReference>
<dbReference type="GO" id="GO:0008168">
    <property type="term" value="F:methyltransferase activity"/>
    <property type="evidence" value="ECO:0007669"/>
    <property type="project" value="UniProtKB-KW"/>
</dbReference>
<dbReference type="SUPFAM" id="SSF53335">
    <property type="entry name" value="S-adenosyl-L-methionine-dependent methyltransferases"/>
    <property type="match status" value="1"/>
</dbReference>
<dbReference type="PANTHER" id="PTHR43861">
    <property type="entry name" value="TRANS-ACONITATE 2-METHYLTRANSFERASE-RELATED"/>
    <property type="match status" value="1"/>
</dbReference>
<keyword evidence="1" id="KW-0489">Methyltransferase</keyword>